<proteinExistence type="predicted"/>
<evidence type="ECO:0000313" key="1">
    <source>
        <dbReference type="EMBL" id="KAJ2784750.1"/>
    </source>
</evidence>
<name>A0ACC1KCB2_9FUNG</name>
<organism evidence="1 2">
    <name type="scientific">Coemansia linderi</name>
    <dbReference type="NCBI Taxonomy" id="2663919"/>
    <lineage>
        <taxon>Eukaryota</taxon>
        <taxon>Fungi</taxon>
        <taxon>Fungi incertae sedis</taxon>
        <taxon>Zoopagomycota</taxon>
        <taxon>Kickxellomycotina</taxon>
        <taxon>Kickxellomycetes</taxon>
        <taxon>Kickxellales</taxon>
        <taxon>Kickxellaceae</taxon>
        <taxon>Coemansia</taxon>
    </lineage>
</organism>
<accession>A0ACC1KCB2</accession>
<sequence>MPICALFQLADSMNGVSGGVLRSLGRQAVGAWINFPSYYLIGFPLGLYLTYGAPGAGVAGLWIGLCVAVVLTAFGQTAICLAANYSKEVDRCMAQVSKSRDVATEAAAINESVEN</sequence>
<keyword evidence="2" id="KW-1185">Reference proteome</keyword>
<gene>
    <name evidence="1" type="primary">ERC1_6</name>
    <name evidence="1" type="ORF">GGI18_003395</name>
</gene>
<protein>
    <submittedName>
        <fullName evidence="1">Ethionine resistance protein</fullName>
    </submittedName>
</protein>
<dbReference type="Proteomes" id="UP001140066">
    <property type="component" value="Unassembled WGS sequence"/>
</dbReference>
<reference evidence="1" key="1">
    <citation type="submission" date="2022-07" db="EMBL/GenBank/DDBJ databases">
        <title>Phylogenomic reconstructions and comparative analyses of Kickxellomycotina fungi.</title>
        <authorList>
            <person name="Reynolds N.K."/>
            <person name="Stajich J.E."/>
            <person name="Barry K."/>
            <person name="Grigoriev I.V."/>
            <person name="Crous P."/>
            <person name="Smith M.E."/>
        </authorList>
    </citation>
    <scope>NUCLEOTIDE SEQUENCE</scope>
    <source>
        <strain evidence="1">BCRC 34191</strain>
    </source>
</reference>
<evidence type="ECO:0000313" key="2">
    <source>
        <dbReference type="Proteomes" id="UP001140066"/>
    </source>
</evidence>
<comment type="caution">
    <text evidence="1">The sequence shown here is derived from an EMBL/GenBank/DDBJ whole genome shotgun (WGS) entry which is preliminary data.</text>
</comment>
<dbReference type="EMBL" id="JANBUK010001161">
    <property type="protein sequence ID" value="KAJ2784750.1"/>
    <property type="molecule type" value="Genomic_DNA"/>
</dbReference>